<accession>A0AA37F9S7</accession>
<dbReference type="EMBL" id="BMNY01000002">
    <property type="protein sequence ID" value="GGM77169.1"/>
    <property type="molecule type" value="Genomic_DNA"/>
</dbReference>
<reference evidence="1" key="1">
    <citation type="journal article" date="2014" name="Int. J. Syst. Evol. Microbiol.">
        <title>Complete genome sequence of Corynebacterium casei LMG S-19264T (=DSM 44701T), isolated from a smear-ripened cheese.</title>
        <authorList>
            <consortium name="US DOE Joint Genome Institute (JGI-PGF)"/>
            <person name="Walter F."/>
            <person name="Albersmeier A."/>
            <person name="Kalinowski J."/>
            <person name="Ruckert C."/>
        </authorList>
    </citation>
    <scope>NUCLEOTIDE SEQUENCE</scope>
    <source>
        <strain evidence="1">JCM 13583</strain>
    </source>
</reference>
<dbReference type="Proteomes" id="UP000632195">
    <property type="component" value="Unassembled WGS sequence"/>
</dbReference>
<organism evidence="1 2">
    <name type="scientific">Thermogymnomonas acidicola</name>
    <dbReference type="NCBI Taxonomy" id="399579"/>
    <lineage>
        <taxon>Archaea</taxon>
        <taxon>Methanobacteriati</taxon>
        <taxon>Thermoplasmatota</taxon>
        <taxon>Thermoplasmata</taxon>
        <taxon>Thermoplasmatales</taxon>
        <taxon>Thermogymnomonas</taxon>
    </lineage>
</organism>
<dbReference type="RefSeq" id="WP_188681530.1">
    <property type="nucleotide sequence ID" value="NZ_BMNY01000002.1"/>
</dbReference>
<evidence type="ECO:0000313" key="1">
    <source>
        <dbReference type="EMBL" id="GGM77169.1"/>
    </source>
</evidence>
<keyword evidence="2" id="KW-1185">Reference proteome</keyword>
<sequence length="52" mass="5697">MGIDKIAGLNNVPTARGIGEFAGRMQAILGKNVVSLVTDKRYWDMDYPGEKV</sequence>
<dbReference type="AlphaFoldDB" id="A0AA37F9S7"/>
<name>A0AA37F9S7_9ARCH</name>
<reference evidence="1" key="2">
    <citation type="submission" date="2022-09" db="EMBL/GenBank/DDBJ databases">
        <authorList>
            <person name="Sun Q."/>
            <person name="Ohkuma M."/>
        </authorList>
    </citation>
    <scope>NUCLEOTIDE SEQUENCE</scope>
    <source>
        <strain evidence="1">JCM 13583</strain>
    </source>
</reference>
<protein>
    <submittedName>
        <fullName evidence="1">Uncharacterized protein</fullName>
    </submittedName>
</protein>
<gene>
    <name evidence="1" type="ORF">GCM10007108_14090</name>
</gene>
<evidence type="ECO:0000313" key="2">
    <source>
        <dbReference type="Proteomes" id="UP000632195"/>
    </source>
</evidence>
<comment type="caution">
    <text evidence="1">The sequence shown here is derived from an EMBL/GenBank/DDBJ whole genome shotgun (WGS) entry which is preliminary data.</text>
</comment>
<proteinExistence type="predicted"/>